<proteinExistence type="predicted"/>
<dbReference type="PANTHER" id="PTHR47331:SF5">
    <property type="entry name" value="RIBONUCLEASE H"/>
    <property type="match status" value="1"/>
</dbReference>
<dbReference type="EMBL" id="JANEYG010000070">
    <property type="protein sequence ID" value="KAJ8914530.1"/>
    <property type="molecule type" value="Genomic_DNA"/>
</dbReference>
<reference evidence="1 2" key="1">
    <citation type="journal article" date="2023" name="Insect Mol. Biol.">
        <title>Genome sequencing provides insights into the evolution of gene families encoding plant cell wall-degrading enzymes in longhorned beetles.</title>
        <authorList>
            <person name="Shin N.R."/>
            <person name="Okamura Y."/>
            <person name="Kirsch R."/>
            <person name="Pauchet Y."/>
        </authorList>
    </citation>
    <scope>NUCLEOTIDE SEQUENCE [LARGE SCALE GENOMIC DNA]</scope>
    <source>
        <strain evidence="1">EAD_L_NR</strain>
    </source>
</reference>
<dbReference type="Gene3D" id="2.40.70.10">
    <property type="entry name" value="Acid Proteases"/>
    <property type="match status" value="1"/>
</dbReference>
<evidence type="ECO:0000313" key="2">
    <source>
        <dbReference type="Proteomes" id="UP001159042"/>
    </source>
</evidence>
<gene>
    <name evidence="1" type="ORF">NQ315_002803</name>
</gene>
<protein>
    <recommendedName>
        <fullName evidence="3">Peptidase aspartic putative domain-containing protein</fullName>
    </recommendedName>
</protein>
<dbReference type="Pfam" id="PF03564">
    <property type="entry name" value="DUF1759"/>
    <property type="match status" value="1"/>
</dbReference>
<dbReference type="Proteomes" id="UP001159042">
    <property type="component" value="Unassembled WGS sequence"/>
</dbReference>
<comment type="caution">
    <text evidence="1">The sequence shown here is derived from an EMBL/GenBank/DDBJ whole genome shotgun (WGS) entry which is preliminary data.</text>
</comment>
<evidence type="ECO:0000313" key="1">
    <source>
        <dbReference type="EMBL" id="KAJ8914530.1"/>
    </source>
</evidence>
<name>A0AAV8VKF4_9CUCU</name>
<keyword evidence="2" id="KW-1185">Reference proteome</keyword>
<evidence type="ECO:0008006" key="3">
    <source>
        <dbReference type="Google" id="ProtNLM"/>
    </source>
</evidence>
<dbReference type="InterPro" id="IPR021109">
    <property type="entry name" value="Peptidase_aspartic_dom_sf"/>
</dbReference>
<dbReference type="AlphaFoldDB" id="A0AAV8VKF4"/>
<dbReference type="InterPro" id="IPR005312">
    <property type="entry name" value="DUF1759"/>
</dbReference>
<sequence>MKSRFGREDLQIEVYIRELLKLILNNTTQQNFEIASLYDNLETQLRSLETLGITMDKYAAILFPLIESCLPEDLLRIWQRSTFNTTTNHLTSNSTDSLIAVTLDSKLKNIMRFLQLEVENEQRINLVEEGFGQNSYNKLRSRDNKKQQANNKSEYTAAGLVNTDVGKCIFCEGITRPSFKCFKARKLSIEERKRLIKDHKACFRCLKVGLVLKNCRSSINCNKCKKPHASLICNQPISNQSPILTSQVKSQVVLQTLKVSLIGVSSNKIVRALIDTGSQKSYILKSTALTLGLKPKRMKRVRHCLFGGIENTENHNCYDVSMYSETGINSIEVLDKVMICNDITPIIDTSILKVLTEYNIEISDVNGTSGPIELLIGADFAGTIYTGKSFQLNNGLLAMETKFGWTLMRSITTSTLDRTDDIPDTMSVLSLFVNPSIAELWQMDVLGIEEPTEKLSKEERAQAAEQFFLQT</sequence>
<accession>A0AAV8VKF4</accession>
<organism evidence="1 2">
    <name type="scientific">Exocentrus adspersus</name>
    <dbReference type="NCBI Taxonomy" id="1586481"/>
    <lineage>
        <taxon>Eukaryota</taxon>
        <taxon>Metazoa</taxon>
        <taxon>Ecdysozoa</taxon>
        <taxon>Arthropoda</taxon>
        <taxon>Hexapoda</taxon>
        <taxon>Insecta</taxon>
        <taxon>Pterygota</taxon>
        <taxon>Neoptera</taxon>
        <taxon>Endopterygota</taxon>
        <taxon>Coleoptera</taxon>
        <taxon>Polyphaga</taxon>
        <taxon>Cucujiformia</taxon>
        <taxon>Chrysomeloidea</taxon>
        <taxon>Cerambycidae</taxon>
        <taxon>Lamiinae</taxon>
        <taxon>Acanthocinini</taxon>
        <taxon>Exocentrus</taxon>
    </lineage>
</organism>
<dbReference type="PANTHER" id="PTHR47331">
    <property type="entry name" value="PHD-TYPE DOMAIN-CONTAINING PROTEIN"/>
    <property type="match status" value="1"/>
</dbReference>